<sequence length="745" mass="83093">MKKFKTMFGGKRSSKQVDPPGQTTNQYIYAAQASDRQPGQNLTPNPYVSGPSASKNYVAASSQHQQHQQYQQHHPHPPTQPATHHHQIQQQQQYQQHQHPSPPAAVPISSAAATTPLQSSPIPAVDEPYSFTLKLERGLWPPLELEDAAESLLPAAGKLHLDFTERLATAWANSHDVGGSFGTALFSASPASGVVQLPALLFDLSQYRVVRSADVGRVRYAAISHVWGQTTNIDGSRYGVGWSIPIQSETRLLQILEAARVVIGERYVWIDVLCLDQRLRNEVEIAQMKSYFANATGCFVWLDNTFGDPGWEMVLNAIEHINAMYKQDKHGTPYPEALQEVVGGGSLFNLKLSEQDCISWIRRMAAISNAPWFRRVWTLQEGVIPDSVYFCTPERYMFSGASMWQLSGVIEMLSRSLIKGGALLGTGFAHDLQRSEVHKMLKLRQLYRSGGISYWHLAQAVQTRHCKFEQDRVLGILGLVNKALPTVTYHRTVDELYQELYRVHLADGDFRACMFLGGQSQLPVNHESIGMITPELRSREESHTLEPTSNGLHLNNVGYDYVTRMHCHFGTGSLEEWPMKFNQILDWTVQQQQELAMAFNMPDDVHEQTGLCAGALAAYTAITGRNISPESMHELAELWETVQRNEPIALLEWIRVGALLLRDLSFDSALVLLVTQSRNAQLAILTEQVDDLTSLITLMPASYQDQPGAGCIVGRLLPSGQVKKVGLGFGRGLRYSGIARFTLVD</sequence>
<comment type="caution">
    <text evidence="3">The sequence shown here is derived from an EMBL/GenBank/DDBJ whole genome shotgun (WGS) entry which is preliminary data.</text>
</comment>
<dbReference type="InterPro" id="IPR052895">
    <property type="entry name" value="HetReg/Transcr_Mod"/>
</dbReference>
<dbReference type="Pfam" id="PF06985">
    <property type="entry name" value="HET"/>
    <property type="match status" value="1"/>
</dbReference>
<dbReference type="EMBL" id="LSBJ02000007">
    <property type="protein sequence ID" value="OAQ62341.1"/>
    <property type="molecule type" value="Genomic_DNA"/>
</dbReference>
<feature type="domain" description="Heterokaryon incompatibility" evidence="2">
    <location>
        <begin position="220"/>
        <end position="381"/>
    </location>
</feature>
<reference evidence="3 4" key="1">
    <citation type="journal article" date="2016" name="PLoS Pathog.">
        <title>Biosynthesis of antibiotic leucinostatins in bio-control fungus Purpureocillium lilacinum and their inhibition on phytophthora revealed by genome mining.</title>
        <authorList>
            <person name="Wang G."/>
            <person name="Liu Z."/>
            <person name="Lin R."/>
            <person name="Li E."/>
            <person name="Mao Z."/>
            <person name="Ling J."/>
            <person name="Yang Y."/>
            <person name="Yin W.B."/>
            <person name="Xie B."/>
        </authorList>
    </citation>
    <scope>NUCLEOTIDE SEQUENCE [LARGE SCALE GENOMIC DNA]</scope>
    <source>
        <strain evidence="3">170</strain>
    </source>
</reference>
<keyword evidence="4" id="KW-1185">Reference proteome</keyword>
<name>A0A179FAM6_METCM</name>
<dbReference type="InterPro" id="IPR010730">
    <property type="entry name" value="HET"/>
</dbReference>
<accession>A0A179FAM6</accession>
<protein>
    <submittedName>
        <fullName evidence="3">Heterokaryon incompatibility protein (HET) domain-containing protein</fullName>
    </submittedName>
</protein>
<gene>
    <name evidence="3" type="ORF">VFPPC_07021</name>
</gene>
<dbReference type="AlphaFoldDB" id="A0A179FAM6"/>
<feature type="compositionally biased region" description="Low complexity" evidence="1">
    <location>
        <begin position="88"/>
        <end position="99"/>
    </location>
</feature>
<feature type="compositionally biased region" description="Polar residues" evidence="1">
    <location>
        <begin position="34"/>
        <end position="61"/>
    </location>
</feature>
<dbReference type="PANTHER" id="PTHR24148">
    <property type="entry name" value="ANKYRIN REPEAT DOMAIN-CONTAINING PROTEIN 39 HOMOLOG-RELATED"/>
    <property type="match status" value="1"/>
</dbReference>
<evidence type="ECO:0000256" key="1">
    <source>
        <dbReference type="SAM" id="MobiDB-lite"/>
    </source>
</evidence>
<evidence type="ECO:0000313" key="4">
    <source>
        <dbReference type="Proteomes" id="UP000078397"/>
    </source>
</evidence>
<evidence type="ECO:0000259" key="2">
    <source>
        <dbReference type="Pfam" id="PF06985"/>
    </source>
</evidence>
<feature type="region of interest" description="Disordered" evidence="1">
    <location>
        <begin position="1"/>
        <end position="108"/>
    </location>
</feature>
<dbReference type="PANTHER" id="PTHR24148:SF64">
    <property type="entry name" value="HETEROKARYON INCOMPATIBILITY DOMAIN-CONTAINING PROTEIN"/>
    <property type="match status" value="1"/>
</dbReference>
<dbReference type="Proteomes" id="UP000078397">
    <property type="component" value="Unassembled WGS sequence"/>
</dbReference>
<dbReference type="KEGG" id="pchm:VFPPC_07021"/>
<dbReference type="STRING" id="1380566.A0A179FAM6"/>
<proteinExistence type="predicted"/>
<dbReference type="OrthoDB" id="2157530at2759"/>
<dbReference type="RefSeq" id="XP_018140045.1">
    <property type="nucleotide sequence ID" value="XM_018285955.1"/>
</dbReference>
<evidence type="ECO:0000313" key="3">
    <source>
        <dbReference type="EMBL" id="OAQ62341.1"/>
    </source>
</evidence>
<feature type="compositionally biased region" description="Low complexity" evidence="1">
    <location>
        <begin position="62"/>
        <end position="72"/>
    </location>
</feature>
<dbReference type="GeneID" id="28849949"/>
<organism evidence="3 4">
    <name type="scientific">Pochonia chlamydosporia 170</name>
    <dbReference type="NCBI Taxonomy" id="1380566"/>
    <lineage>
        <taxon>Eukaryota</taxon>
        <taxon>Fungi</taxon>
        <taxon>Dikarya</taxon>
        <taxon>Ascomycota</taxon>
        <taxon>Pezizomycotina</taxon>
        <taxon>Sordariomycetes</taxon>
        <taxon>Hypocreomycetidae</taxon>
        <taxon>Hypocreales</taxon>
        <taxon>Clavicipitaceae</taxon>
        <taxon>Pochonia</taxon>
    </lineage>
</organism>